<organism evidence="4 5">
    <name type="scientific">Undibacterium nitidum</name>
    <dbReference type="NCBI Taxonomy" id="2762298"/>
    <lineage>
        <taxon>Bacteria</taxon>
        <taxon>Pseudomonadati</taxon>
        <taxon>Pseudomonadota</taxon>
        <taxon>Betaproteobacteria</taxon>
        <taxon>Burkholderiales</taxon>
        <taxon>Oxalobacteraceae</taxon>
        <taxon>Undibacterium</taxon>
    </lineage>
</organism>
<dbReference type="GO" id="GO:0016747">
    <property type="term" value="F:acyltransferase activity, transferring groups other than amino-acyl groups"/>
    <property type="evidence" value="ECO:0007669"/>
    <property type="project" value="InterPro"/>
</dbReference>
<dbReference type="Gene3D" id="3.40.630.30">
    <property type="match status" value="1"/>
</dbReference>
<evidence type="ECO:0000256" key="1">
    <source>
        <dbReference type="ARBA" id="ARBA00022679"/>
    </source>
</evidence>
<dbReference type="InterPro" id="IPR050832">
    <property type="entry name" value="Bact_Acetyltransf"/>
</dbReference>
<dbReference type="AlphaFoldDB" id="A0A923HKA4"/>
<accession>A0A923HKA4</accession>
<keyword evidence="5" id="KW-1185">Reference proteome</keyword>
<dbReference type="PANTHER" id="PTHR43877:SF2">
    <property type="entry name" value="AMINOALKYLPHOSPHONATE N-ACETYLTRANSFERASE-RELATED"/>
    <property type="match status" value="1"/>
</dbReference>
<dbReference type="SUPFAM" id="SSF55729">
    <property type="entry name" value="Acyl-CoA N-acyltransferases (Nat)"/>
    <property type="match status" value="1"/>
</dbReference>
<dbReference type="PANTHER" id="PTHR43877">
    <property type="entry name" value="AMINOALKYLPHOSPHONATE N-ACETYLTRANSFERASE-RELATED-RELATED"/>
    <property type="match status" value="1"/>
</dbReference>
<dbReference type="InterPro" id="IPR000182">
    <property type="entry name" value="GNAT_dom"/>
</dbReference>
<feature type="domain" description="N-acetyltransferase" evidence="3">
    <location>
        <begin position="4"/>
        <end position="165"/>
    </location>
</feature>
<dbReference type="Pfam" id="PF00583">
    <property type="entry name" value="Acetyltransf_1"/>
    <property type="match status" value="1"/>
</dbReference>
<protein>
    <submittedName>
        <fullName evidence="4">GNAT family N-acetyltransferase</fullName>
    </submittedName>
</protein>
<keyword evidence="2" id="KW-0012">Acyltransferase</keyword>
<dbReference type="EMBL" id="JACOFZ010000001">
    <property type="protein sequence ID" value="MBC3880954.1"/>
    <property type="molecule type" value="Genomic_DNA"/>
</dbReference>
<keyword evidence="1" id="KW-0808">Transferase</keyword>
<sequence length="169" mass="18824">MTSLTIRAITAHDWKVYKALRLQSLQDTPDAFGSTYAEELVRSDEVWATRIQNALASQRAQIFFALVDDQACGLVWCKLLDDAEATVALYQMWVAPQARRCGAGSALIEATIDWALSKAARRLLLEVTSTETAAIRLYQEHGFIATGELIPLRENSDLLMQPMVRLIAP</sequence>
<comment type="caution">
    <text evidence="4">The sequence shown here is derived from an EMBL/GenBank/DDBJ whole genome shotgun (WGS) entry which is preliminary data.</text>
</comment>
<dbReference type="PROSITE" id="PS51186">
    <property type="entry name" value="GNAT"/>
    <property type="match status" value="1"/>
</dbReference>
<dbReference type="InterPro" id="IPR016181">
    <property type="entry name" value="Acyl_CoA_acyltransferase"/>
</dbReference>
<dbReference type="RefSeq" id="WP_186914588.1">
    <property type="nucleotide sequence ID" value="NZ_JACOFZ010000001.1"/>
</dbReference>
<evidence type="ECO:0000313" key="5">
    <source>
        <dbReference type="Proteomes" id="UP000627446"/>
    </source>
</evidence>
<name>A0A923HKA4_9BURK</name>
<gene>
    <name evidence="4" type="ORF">H8K36_06185</name>
</gene>
<evidence type="ECO:0000256" key="2">
    <source>
        <dbReference type="ARBA" id="ARBA00023315"/>
    </source>
</evidence>
<proteinExistence type="predicted"/>
<dbReference type="CDD" id="cd04301">
    <property type="entry name" value="NAT_SF"/>
    <property type="match status" value="1"/>
</dbReference>
<evidence type="ECO:0000259" key="3">
    <source>
        <dbReference type="PROSITE" id="PS51186"/>
    </source>
</evidence>
<reference evidence="4" key="1">
    <citation type="submission" date="2020-08" db="EMBL/GenBank/DDBJ databases">
        <title>Novel species isolated from subtropical streams in China.</title>
        <authorList>
            <person name="Lu H."/>
        </authorList>
    </citation>
    <scope>NUCLEOTIDE SEQUENCE</scope>
    <source>
        <strain evidence="4">LX22W</strain>
    </source>
</reference>
<evidence type="ECO:0000313" key="4">
    <source>
        <dbReference type="EMBL" id="MBC3880954.1"/>
    </source>
</evidence>
<dbReference type="Proteomes" id="UP000627446">
    <property type="component" value="Unassembled WGS sequence"/>
</dbReference>